<comment type="similarity">
    <text evidence="3">Belongs to the glycosyltransferase 85 family.</text>
</comment>
<dbReference type="EMBL" id="FPBA01000028">
    <property type="protein sequence ID" value="SFU04219.1"/>
    <property type="molecule type" value="Genomic_DNA"/>
</dbReference>
<evidence type="ECO:0000256" key="11">
    <source>
        <dbReference type="ARBA" id="ARBA00033184"/>
    </source>
</evidence>
<reference evidence="17" key="1">
    <citation type="submission" date="2016-10" db="EMBL/GenBank/DDBJ databases">
        <authorList>
            <person name="Varghese N."/>
            <person name="Submissions S."/>
        </authorList>
    </citation>
    <scope>NUCLEOTIDE SEQUENCE [LARGE SCALE GENOMIC DNA]</scope>
    <source>
        <strain evidence="17">DSM 46136</strain>
    </source>
</reference>
<evidence type="ECO:0000256" key="7">
    <source>
        <dbReference type="ARBA" id="ARBA00022679"/>
    </source>
</evidence>
<evidence type="ECO:0000256" key="5">
    <source>
        <dbReference type="ARBA" id="ARBA00020482"/>
    </source>
</evidence>
<feature type="transmembrane region" description="Helical" evidence="13">
    <location>
        <begin position="311"/>
        <end position="331"/>
    </location>
</feature>
<comment type="subcellular location">
    <subcellularLocation>
        <location evidence="1">Cell membrane</location>
        <topology evidence="1">Multi-pass membrane protein</topology>
    </subcellularLocation>
</comment>
<gene>
    <name evidence="16" type="ORF">SAMN05660657_05022</name>
</gene>
<evidence type="ECO:0000256" key="8">
    <source>
        <dbReference type="ARBA" id="ARBA00022692"/>
    </source>
</evidence>
<evidence type="ECO:0000259" key="14">
    <source>
        <dbReference type="Pfam" id="PF12249"/>
    </source>
</evidence>
<feature type="transmembrane region" description="Helical" evidence="13">
    <location>
        <begin position="136"/>
        <end position="157"/>
    </location>
</feature>
<feature type="transmembrane region" description="Helical" evidence="13">
    <location>
        <begin position="111"/>
        <end position="130"/>
    </location>
</feature>
<evidence type="ECO:0000256" key="6">
    <source>
        <dbReference type="ARBA" id="ARBA00022475"/>
    </source>
</evidence>
<evidence type="ECO:0000313" key="17">
    <source>
        <dbReference type="Proteomes" id="UP000199546"/>
    </source>
</evidence>
<feature type="transmembrane region" description="Helical" evidence="13">
    <location>
        <begin position="27"/>
        <end position="50"/>
    </location>
</feature>
<keyword evidence="9 13" id="KW-1133">Transmembrane helix</keyword>
<keyword evidence="10 13" id="KW-0472">Membrane</keyword>
<feature type="transmembrane region" description="Helical" evidence="13">
    <location>
        <begin position="234"/>
        <end position="253"/>
    </location>
</feature>
<keyword evidence="6" id="KW-1003">Cell membrane</keyword>
<evidence type="ECO:0000256" key="3">
    <source>
        <dbReference type="ARBA" id="ARBA00009655"/>
    </source>
</evidence>
<dbReference type="RefSeq" id="WP_175551786.1">
    <property type="nucleotide sequence ID" value="NZ_FPBA01000028.1"/>
</dbReference>
<dbReference type="Pfam" id="PF12249">
    <property type="entry name" value="AftA_C"/>
    <property type="match status" value="1"/>
</dbReference>
<feature type="transmembrane region" description="Helical" evidence="13">
    <location>
        <begin position="169"/>
        <end position="185"/>
    </location>
</feature>
<evidence type="ECO:0000256" key="1">
    <source>
        <dbReference type="ARBA" id="ARBA00004651"/>
    </source>
</evidence>
<evidence type="ECO:0000256" key="2">
    <source>
        <dbReference type="ARBA" id="ARBA00004776"/>
    </source>
</evidence>
<dbReference type="GO" id="GO:0005886">
    <property type="term" value="C:plasma membrane"/>
    <property type="evidence" value="ECO:0007669"/>
    <property type="project" value="UniProtKB-SubCell"/>
</dbReference>
<feature type="transmembrane region" description="Helical" evidence="13">
    <location>
        <begin position="287"/>
        <end position="304"/>
    </location>
</feature>
<proteinExistence type="inferred from homology"/>
<evidence type="ECO:0000259" key="15">
    <source>
        <dbReference type="Pfam" id="PF12250"/>
    </source>
</evidence>
<dbReference type="InterPro" id="IPR020963">
    <property type="entry name" value="ArabinofuranosylTrfase_AftA_N"/>
</dbReference>
<dbReference type="InterPro" id="IPR020959">
    <property type="entry name" value="ArabinofuranosylTrfase_AftA_C"/>
</dbReference>
<comment type="catalytic activity">
    <reaction evidence="12">
        <text>Adds an alpha-D-arabinofuranosyl group from trans,octacis-decaprenylphospho-beta-D-arabinofuranose at the 5-O-position of the eighth, tenth and twelfth galactofuranose unit of the galactofuranan chain of [beta-D-galactofuranosyl-(1-&gt;5)-beta-D-galactofuranosyl-(1-&gt;6)]14-beta-D-galactofuranosyl-(1-&gt;5)-beta-D-galactofuranosyl-(1-&gt;4)-alpha-L-rhamnopyranosyl-(1-&gt;3)-N-acetyl-alpha-D-glucosaminyl-diphospho-trans,octacis-decaprenol.</text>
        <dbReference type="EC" id="2.4.2.46"/>
    </reaction>
</comment>
<keyword evidence="7 16" id="KW-0808">Transferase</keyword>
<dbReference type="GO" id="GO:0016757">
    <property type="term" value="F:glycosyltransferase activity"/>
    <property type="evidence" value="ECO:0007669"/>
    <property type="project" value="InterPro"/>
</dbReference>
<feature type="transmembrane region" description="Helical" evidence="13">
    <location>
        <begin position="343"/>
        <end position="363"/>
    </location>
</feature>
<dbReference type="GO" id="GO:0044038">
    <property type="term" value="P:cell wall macromolecule biosynthetic process"/>
    <property type="evidence" value="ECO:0007669"/>
    <property type="project" value="InterPro"/>
</dbReference>
<dbReference type="EC" id="2.4.2.46" evidence="4"/>
<organism evidence="16 17">
    <name type="scientific">Geodermatophilus amargosae</name>
    <dbReference type="NCBI Taxonomy" id="1296565"/>
    <lineage>
        <taxon>Bacteria</taxon>
        <taxon>Bacillati</taxon>
        <taxon>Actinomycetota</taxon>
        <taxon>Actinomycetes</taxon>
        <taxon>Geodermatophilales</taxon>
        <taxon>Geodermatophilaceae</taxon>
        <taxon>Geodermatophilus</taxon>
    </lineage>
</organism>
<dbReference type="Proteomes" id="UP000199546">
    <property type="component" value="Unassembled WGS sequence"/>
</dbReference>
<feature type="domain" description="Arabinofuranosyltransferase AftA C-terminal" evidence="14">
    <location>
        <begin position="428"/>
        <end position="575"/>
    </location>
</feature>
<dbReference type="AlphaFoldDB" id="A0A1I7CXS5"/>
<comment type="pathway">
    <text evidence="2">Cell wall biogenesis; cell wall polysaccharide biosynthesis.</text>
</comment>
<dbReference type="Pfam" id="PF12250">
    <property type="entry name" value="AftA_N"/>
    <property type="match status" value="1"/>
</dbReference>
<dbReference type="UniPathway" id="UPA00963"/>
<evidence type="ECO:0000256" key="10">
    <source>
        <dbReference type="ARBA" id="ARBA00023136"/>
    </source>
</evidence>
<protein>
    <recommendedName>
        <fullName evidence="5">Galactan 5-O-arabinofuranosyltransferase</fullName>
        <ecNumber evidence="4">2.4.2.46</ecNumber>
    </recommendedName>
    <alternativeName>
        <fullName evidence="11">Arabinofuranosyltransferase AftA</fullName>
    </alternativeName>
</protein>
<evidence type="ECO:0000256" key="12">
    <source>
        <dbReference type="ARBA" id="ARBA00034030"/>
    </source>
</evidence>
<feature type="transmembrane region" description="Helical" evidence="13">
    <location>
        <begin position="205"/>
        <end position="227"/>
    </location>
</feature>
<evidence type="ECO:0000313" key="16">
    <source>
        <dbReference type="EMBL" id="SFU04219.1"/>
    </source>
</evidence>
<sequence>MAALALLMAVGVAWTLGKNDRRAHHTAAALTATFLPGLTLIALNGTDWYFAGVQGDQSFRLEYTARFAEDPTALTDYTYRGVPAFYSPGWFWVTGVVGNLLNTTPWQAYKWVAIASLWTASALTFVAWRATCSTRLAALLTLVTTLGLPSQGSAWLGLETLQSAAYEPYAWLVASVIPPLLAWAATTDGPLSARRGVGLGLVLGLAAWCYLLYAGLAVLALLLLTAVRRSAVKWLELVLAGVVSVVVVAPWLGRFALAWVREGMPPAAATTYVNDGSFGLLALRPSASPWFLLAALGAVVLLSLRHLDRRLGGVGSVAAAVLVLTVAQLALGQTGRGVLLHKLLQVLALALLTAGTLGVVLLVRQHATVRLGPAADRVGRQAVRAGLLLIVGFGASGHASEWVASDLTRMAADERYPDGRFPVAASREARAAPESAEPPVAEIVTAVEQLTAEAGHDGIPVVLTDEVPFLALTNWYGYQQWWELYANPLSGYAERRAFLEDLAGGSAPRIVDELRNAPDGPDVLILREEAGMLVYRSSTWDPLAAETRAWEIRFPAEIITDPNAVSRAVGPWRVVALRE</sequence>
<keyword evidence="8 13" id="KW-0812">Transmembrane</keyword>
<evidence type="ECO:0000256" key="9">
    <source>
        <dbReference type="ARBA" id="ARBA00022989"/>
    </source>
</evidence>
<accession>A0A1I7CXS5</accession>
<dbReference type="GO" id="GO:0045227">
    <property type="term" value="P:capsule polysaccharide biosynthetic process"/>
    <property type="evidence" value="ECO:0007669"/>
    <property type="project" value="UniProtKB-UniPathway"/>
</dbReference>
<evidence type="ECO:0000256" key="4">
    <source>
        <dbReference type="ARBA" id="ARBA00012037"/>
    </source>
</evidence>
<dbReference type="STRING" id="1296565.SAMN05660657_05022"/>
<keyword evidence="17" id="KW-1185">Reference proteome</keyword>
<evidence type="ECO:0000256" key="13">
    <source>
        <dbReference type="SAM" id="Phobius"/>
    </source>
</evidence>
<name>A0A1I7CXS5_9ACTN</name>
<feature type="domain" description="Arabinofuranosyltransferase AftA N-terminal" evidence="15">
    <location>
        <begin position="3"/>
        <end position="374"/>
    </location>
</feature>